<dbReference type="GeneID" id="96003898"/>
<feature type="region of interest" description="Disordered" evidence="6">
    <location>
        <begin position="190"/>
        <end position="255"/>
    </location>
</feature>
<evidence type="ECO:0000313" key="8">
    <source>
        <dbReference type="EMBL" id="KAL1588754.1"/>
    </source>
</evidence>
<dbReference type="RefSeq" id="XP_069231859.1">
    <property type="nucleotide sequence ID" value="XM_069371060.1"/>
</dbReference>
<dbReference type="AlphaFoldDB" id="A0AB34L016"/>
<feature type="domain" description="Velvet" evidence="7">
    <location>
        <begin position="4"/>
        <end position="184"/>
    </location>
</feature>
<dbReference type="Gene3D" id="2.60.40.3960">
    <property type="entry name" value="Velvet domain"/>
    <property type="match status" value="1"/>
</dbReference>
<feature type="compositionally biased region" description="Low complexity" evidence="6">
    <location>
        <begin position="199"/>
        <end position="214"/>
    </location>
</feature>
<evidence type="ECO:0000256" key="1">
    <source>
        <dbReference type="ARBA" id="ARBA00004123"/>
    </source>
</evidence>
<dbReference type="PANTHER" id="PTHR33572">
    <property type="entry name" value="SPORE DEVELOPMENT REGULATOR VOSA"/>
    <property type="match status" value="1"/>
</dbReference>
<sequence>MKMAPSSCVSLKVRQQPQSALVTLDGKEKSRKPIDPPPIVEIKVRPDVDPFKHYLVSPYFFMYATLLPHDPNNPHADEQAEQVPQRQSGSMLGQLCSSLHRLKDVDNQDGGFFIFGDLSVRKIGWHKLRFALYDVSKAAENAAFIKDVVSEPFQVVAAKDFHGMEESSYLSRAFSDQGVRLRLRKEPRSIASAHRRGLSQKFSPPQAQKPQASQEPYAQAGQNDRYVDSARPLKRQRSDSDFAENVYPPTQMPRTSYSGYGGASLSQSFPQFKQDPQERMPMGYGDQSLGYNIRGTSAYPPPLSSISGYQNPLQQPGPSPLPTNTTLGNISEHGPPRTASVPRPMSSYYGSAATGTNYGSYSGNYQTPSGGQYGSTSRTSSDSYPNLLGLQTPTSMTDIAALPSGHETNYMPSTSSAMSVGAGAGAHTPVQSQQQPHDYSALSGGYTHAPATYVQSSPTYPSAPAAQPHHAHHSSLDHVPYSSGLPGGQVPASTSMLLGEGMPQNFYQHDEASYPTPTHVKQQPPWG</sequence>
<evidence type="ECO:0000256" key="3">
    <source>
        <dbReference type="ARBA" id="ARBA00023015"/>
    </source>
</evidence>
<keyword evidence="3" id="KW-0805">Transcription regulation</keyword>
<dbReference type="PROSITE" id="PS51821">
    <property type="entry name" value="VELVET"/>
    <property type="match status" value="1"/>
</dbReference>
<feature type="region of interest" description="Disordered" evidence="6">
    <location>
        <begin position="456"/>
        <end position="477"/>
    </location>
</feature>
<dbReference type="Pfam" id="PF11754">
    <property type="entry name" value="Velvet"/>
    <property type="match status" value="2"/>
</dbReference>
<dbReference type="GO" id="GO:0005634">
    <property type="term" value="C:nucleus"/>
    <property type="evidence" value="ECO:0007669"/>
    <property type="project" value="UniProtKB-SubCell"/>
</dbReference>
<evidence type="ECO:0000259" key="7">
    <source>
        <dbReference type="PROSITE" id="PS51821"/>
    </source>
</evidence>
<keyword evidence="2" id="KW-0749">Sporulation</keyword>
<dbReference type="EMBL" id="JAAQHG020000006">
    <property type="protein sequence ID" value="KAL1588754.1"/>
    <property type="molecule type" value="Genomic_DNA"/>
</dbReference>
<dbReference type="InterPro" id="IPR021740">
    <property type="entry name" value="Velvet"/>
</dbReference>
<accession>A0AB34L016</accession>
<evidence type="ECO:0000256" key="4">
    <source>
        <dbReference type="ARBA" id="ARBA00023163"/>
    </source>
</evidence>
<evidence type="ECO:0000313" key="9">
    <source>
        <dbReference type="Proteomes" id="UP000803884"/>
    </source>
</evidence>
<dbReference type="PANTHER" id="PTHR33572:SF18">
    <property type="entry name" value="SPORE DEVELOPMENT REGULATOR VOSA"/>
    <property type="match status" value="1"/>
</dbReference>
<name>A0AB34L016_9PEZI</name>
<proteinExistence type="predicted"/>
<keyword evidence="9" id="KW-1185">Reference proteome</keyword>
<gene>
    <name evidence="8" type="ORF">WHR41_02454</name>
</gene>
<keyword evidence="5" id="KW-0539">Nucleus</keyword>
<evidence type="ECO:0000256" key="2">
    <source>
        <dbReference type="ARBA" id="ARBA00022969"/>
    </source>
</evidence>
<keyword evidence="4" id="KW-0804">Transcription</keyword>
<dbReference type="InterPro" id="IPR037525">
    <property type="entry name" value="Velvet_dom"/>
</dbReference>
<comment type="subcellular location">
    <subcellularLocation>
        <location evidence="1">Nucleus</location>
    </subcellularLocation>
</comment>
<protein>
    <recommendedName>
        <fullName evidence="7">Velvet domain-containing protein</fullName>
    </recommendedName>
</protein>
<feature type="region of interest" description="Disordered" evidence="6">
    <location>
        <begin position="420"/>
        <end position="439"/>
    </location>
</feature>
<feature type="region of interest" description="Disordered" evidence="6">
    <location>
        <begin position="309"/>
        <end position="346"/>
    </location>
</feature>
<dbReference type="Proteomes" id="UP000803884">
    <property type="component" value="Unassembled WGS sequence"/>
</dbReference>
<dbReference type="GO" id="GO:0030435">
    <property type="term" value="P:sporulation resulting in formation of a cellular spore"/>
    <property type="evidence" value="ECO:0007669"/>
    <property type="project" value="UniProtKB-KW"/>
</dbReference>
<evidence type="ECO:0000256" key="6">
    <source>
        <dbReference type="SAM" id="MobiDB-lite"/>
    </source>
</evidence>
<evidence type="ECO:0000256" key="5">
    <source>
        <dbReference type="ARBA" id="ARBA00023242"/>
    </source>
</evidence>
<comment type="caution">
    <text evidence="8">The sequence shown here is derived from an EMBL/GenBank/DDBJ whole genome shotgun (WGS) entry which is preliminary data.</text>
</comment>
<organism evidence="8 9">
    <name type="scientific">Cladosporium halotolerans</name>
    <dbReference type="NCBI Taxonomy" id="1052096"/>
    <lineage>
        <taxon>Eukaryota</taxon>
        <taxon>Fungi</taxon>
        <taxon>Dikarya</taxon>
        <taxon>Ascomycota</taxon>
        <taxon>Pezizomycotina</taxon>
        <taxon>Dothideomycetes</taxon>
        <taxon>Dothideomycetidae</taxon>
        <taxon>Cladosporiales</taxon>
        <taxon>Cladosporiaceae</taxon>
        <taxon>Cladosporium</taxon>
    </lineage>
</organism>
<feature type="region of interest" description="Disordered" evidence="6">
    <location>
        <begin position="507"/>
        <end position="527"/>
    </location>
</feature>
<dbReference type="InterPro" id="IPR038491">
    <property type="entry name" value="Velvet_dom_sf"/>
</dbReference>
<reference evidence="8 9" key="1">
    <citation type="journal article" date="2020" name="Microbiol. Resour. Announc.">
        <title>Draft Genome Sequence of a Cladosporium Species Isolated from the Mesophotic Ascidian Didemnum maculosum.</title>
        <authorList>
            <person name="Gioti A."/>
            <person name="Siaperas R."/>
            <person name="Nikolaivits E."/>
            <person name="Le Goff G."/>
            <person name="Ouazzani J."/>
            <person name="Kotoulas G."/>
            <person name="Topakas E."/>
        </authorList>
    </citation>
    <scope>NUCLEOTIDE SEQUENCE [LARGE SCALE GENOMIC DNA]</scope>
    <source>
        <strain evidence="8 9">TM138-S3</strain>
    </source>
</reference>